<dbReference type="EMBL" id="AWSV01000131">
    <property type="protein sequence ID" value="ERI84146.1"/>
    <property type="molecule type" value="Genomic_DNA"/>
</dbReference>
<evidence type="ECO:0000313" key="2">
    <source>
        <dbReference type="Proteomes" id="UP000016496"/>
    </source>
</evidence>
<name>U2DWE6_9BACE</name>
<accession>U2DWE6</accession>
<sequence>MQTQPLPAVNAASSCCKQSLCWMKANLMKMGVDCRIAVDKAFATCQHSLCLRQTEPM</sequence>
<dbReference type="HOGENOM" id="CLU_2987156_0_0_10"/>
<reference evidence="1 2" key="1">
    <citation type="submission" date="2013-08" db="EMBL/GenBank/DDBJ databases">
        <authorList>
            <person name="Weinstock G."/>
            <person name="Sodergren E."/>
            <person name="Wylie T."/>
            <person name="Fulton L."/>
            <person name="Fulton R."/>
            <person name="Fronick C."/>
            <person name="O'Laughlin M."/>
            <person name="Godfrey J."/>
            <person name="Miner T."/>
            <person name="Herter B."/>
            <person name="Appelbaum E."/>
            <person name="Cordes M."/>
            <person name="Lek S."/>
            <person name="Wollam A."/>
            <person name="Pepin K.H."/>
            <person name="Palsikar V.B."/>
            <person name="Mitreva M."/>
            <person name="Wilson R.K."/>
        </authorList>
    </citation>
    <scope>NUCLEOTIDE SEQUENCE [LARGE SCALE GENOMIC DNA]</scope>
    <source>
        <strain evidence="1 2">F0041</strain>
    </source>
</reference>
<proteinExistence type="predicted"/>
<organism evidence="1 2">
    <name type="scientific">Bacteroides pyogenes F0041</name>
    <dbReference type="NCBI Taxonomy" id="1321819"/>
    <lineage>
        <taxon>Bacteria</taxon>
        <taxon>Pseudomonadati</taxon>
        <taxon>Bacteroidota</taxon>
        <taxon>Bacteroidia</taxon>
        <taxon>Bacteroidales</taxon>
        <taxon>Bacteroidaceae</taxon>
        <taxon>Bacteroides</taxon>
    </lineage>
</organism>
<evidence type="ECO:0000313" key="1">
    <source>
        <dbReference type="EMBL" id="ERI84146.1"/>
    </source>
</evidence>
<protein>
    <submittedName>
        <fullName evidence="1">Uncharacterized protein</fullName>
    </submittedName>
</protein>
<comment type="caution">
    <text evidence="1">The sequence shown here is derived from an EMBL/GenBank/DDBJ whole genome shotgun (WGS) entry which is preliminary data.</text>
</comment>
<gene>
    <name evidence="1" type="ORF">HMPREF1981_02455</name>
</gene>
<dbReference type="AlphaFoldDB" id="U2DWE6"/>
<dbReference type="PATRIC" id="fig|1321819.3.peg.2266"/>
<dbReference type="Proteomes" id="UP000016496">
    <property type="component" value="Unassembled WGS sequence"/>
</dbReference>